<feature type="domain" description="Carrier" evidence="1">
    <location>
        <begin position="2"/>
        <end position="80"/>
    </location>
</feature>
<name>A0A1I4VEX2_9GAMM</name>
<accession>A0A1I4VEX2</accession>
<dbReference type="STRING" id="578942.SAMN05216289_10227"/>
<dbReference type="EMBL" id="FOVF01000002">
    <property type="protein sequence ID" value="SFM99784.1"/>
    <property type="molecule type" value="Genomic_DNA"/>
</dbReference>
<dbReference type="Pfam" id="PF00550">
    <property type="entry name" value="PP-binding"/>
    <property type="match status" value="1"/>
</dbReference>
<evidence type="ECO:0000259" key="1">
    <source>
        <dbReference type="PROSITE" id="PS50075"/>
    </source>
</evidence>
<evidence type="ECO:0000313" key="2">
    <source>
        <dbReference type="EMBL" id="SFM99784.1"/>
    </source>
</evidence>
<sequence>MQSIEQRVRKFLRETFPVANETELTAEQSLLESGVLDSIGVLNLMTWLEREFAIYVEDHEVVPENIDGIGALVRYVESKRAEAGLTE</sequence>
<keyword evidence="3" id="KW-1185">Reference proteome</keyword>
<dbReference type="AlphaFoldDB" id="A0A1I4VEX2"/>
<reference evidence="2 3" key="1">
    <citation type="submission" date="2016-10" db="EMBL/GenBank/DDBJ databases">
        <authorList>
            <person name="de Groot N.N."/>
        </authorList>
    </citation>
    <scope>NUCLEOTIDE SEQUENCE [LARGE SCALE GENOMIC DNA]</scope>
    <source>
        <strain evidence="2 3">CGMCC 1.7659</strain>
    </source>
</reference>
<gene>
    <name evidence="2" type="ORF">SAMN05216289_10227</name>
</gene>
<dbReference type="InterPro" id="IPR009081">
    <property type="entry name" value="PP-bd_ACP"/>
</dbReference>
<protein>
    <submittedName>
        <fullName evidence="2">Acyl carrier protein</fullName>
    </submittedName>
</protein>
<dbReference type="InterPro" id="IPR036736">
    <property type="entry name" value="ACP-like_sf"/>
</dbReference>
<dbReference type="Gene3D" id="1.10.1200.10">
    <property type="entry name" value="ACP-like"/>
    <property type="match status" value="1"/>
</dbReference>
<organism evidence="2 3">
    <name type="scientific">Dokdonella immobilis</name>
    <dbReference type="NCBI Taxonomy" id="578942"/>
    <lineage>
        <taxon>Bacteria</taxon>
        <taxon>Pseudomonadati</taxon>
        <taxon>Pseudomonadota</taxon>
        <taxon>Gammaproteobacteria</taxon>
        <taxon>Lysobacterales</taxon>
        <taxon>Rhodanobacteraceae</taxon>
        <taxon>Dokdonella</taxon>
    </lineage>
</organism>
<evidence type="ECO:0000313" key="3">
    <source>
        <dbReference type="Proteomes" id="UP000198575"/>
    </source>
</evidence>
<dbReference type="SUPFAM" id="SSF47336">
    <property type="entry name" value="ACP-like"/>
    <property type="match status" value="1"/>
</dbReference>
<proteinExistence type="predicted"/>
<dbReference type="RefSeq" id="WP_092404196.1">
    <property type="nucleotide sequence ID" value="NZ_FOVF01000002.1"/>
</dbReference>
<dbReference type="OrthoDB" id="9182203at2"/>
<dbReference type="Proteomes" id="UP000198575">
    <property type="component" value="Unassembled WGS sequence"/>
</dbReference>
<dbReference type="PROSITE" id="PS50075">
    <property type="entry name" value="CARRIER"/>
    <property type="match status" value="1"/>
</dbReference>